<dbReference type="Proteomes" id="UP001500957">
    <property type="component" value="Unassembled WGS sequence"/>
</dbReference>
<evidence type="ECO:0000313" key="1">
    <source>
        <dbReference type="EMBL" id="GAA0623601.1"/>
    </source>
</evidence>
<dbReference type="EMBL" id="BAAAHE010000023">
    <property type="protein sequence ID" value="GAA0623601.1"/>
    <property type="molecule type" value="Genomic_DNA"/>
</dbReference>
<gene>
    <name evidence="1" type="ORF">GCM10009547_28350</name>
</gene>
<organism evidence="1 2">
    <name type="scientific">Sporichthya brevicatena</name>
    <dbReference type="NCBI Taxonomy" id="171442"/>
    <lineage>
        <taxon>Bacteria</taxon>
        <taxon>Bacillati</taxon>
        <taxon>Actinomycetota</taxon>
        <taxon>Actinomycetes</taxon>
        <taxon>Sporichthyales</taxon>
        <taxon>Sporichthyaceae</taxon>
        <taxon>Sporichthya</taxon>
    </lineage>
</organism>
<accession>A0ABN1GYG9</accession>
<keyword evidence="2" id="KW-1185">Reference proteome</keyword>
<comment type="caution">
    <text evidence="1">The sequence shown here is derived from an EMBL/GenBank/DDBJ whole genome shotgun (WGS) entry which is preliminary data.</text>
</comment>
<reference evidence="1 2" key="1">
    <citation type="journal article" date="2019" name="Int. J. Syst. Evol. Microbiol.">
        <title>The Global Catalogue of Microorganisms (GCM) 10K type strain sequencing project: providing services to taxonomists for standard genome sequencing and annotation.</title>
        <authorList>
            <consortium name="The Broad Institute Genomics Platform"/>
            <consortium name="The Broad Institute Genome Sequencing Center for Infectious Disease"/>
            <person name="Wu L."/>
            <person name="Ma J."/>
        </authorList>
    </citation>
    <scope>NUCLEOTIDE SEQUENCE [LARGE SCALE GENOMIC DNA]</scope>
    <source>
        <strain evidence="1 2">JCM 10671</strain>
    </source>
</reference>
<evidence type="ECO:0000313" key="2">
    <source>
        <dbReference type="Proteomes" id="UP001500957"/>
    </source>
</evidence>
<proteinExistence type="predicted"/>
<sequence>MVTSGRSGNMLRHMAKTWERSSSELTVVDIAANSFGRAPWWAEISWFLVRQSTVGL</sequence>
<name>A0ABN1GYG9_9ACTN</name>
<protein>
    <submittedName>
        <fullName evidence="1">Uncharacterized protein</fullName>
    </submittedName>
</protein>